<keyword evidence="4" id="KW-1185">Reference proteome</keyword>
<evidence type="ECO:0000256" key="2">
    <source>
        <dbReference type="SAM" id="Phobius"/>
    </source>
</evidence>
<comment type="caution">
    <text evidence="3">The sequence shown here is derived from an EMBL/GenBank/DDBJ whole genome shotgun (WGS) entry which is preliminary data.</text>
</comment>
<accession>H7EMQ7</accession>
<evidence type="ECO:0000313" key="4">
    <source>
        <dbReference type="Proteomes" id="UP000003571"/>
    </source>
</evidence>
<dbReference type="Proteomes" id="UP000003571">
    <property type="component" value="Unassembled WGS sequence"/>
</dbReference>
<name>H7EMQ7_9SPIR</name>
<feature type="region of interest" description="Disordered" evidence="1">
    <location>
        <begin position="1"/>
        <end position="34"/>
    </location>
</feature>
<keyword evidence="2" id="KW-0472">Membrane</keyword>
<evidence type="ECO:0000256" key="1">
    <source>
        <dbReference type="SAM" id="MobiDB-lite"/>
    </source>
</evidence>
<keyword evidence="2" id="KW-0812">Transmembrane</keyword>
<dbReference type="EMBL" id="AGRW01000051">
    <property type="protein sequence ID" value="EIC01153.1"/>
    <property type="molecule type" value="Genomic_DNA"/>
</dbReference>
<feature type="compositionally biased region" description="Acidic residues" evidence="1">
    <location>
        <begin position="13"/>
        <end position="34"/>
    </location>
</feature>
<evidence type="ECO:0000313" key="3">
    <source>
        <dbReference type="EMBL" id="EIC01153.1"/>
    </source>
</evidence>
<feature type="transmembrane region" description="Helical" evidence="2">
    <location>
        <begin position="145"/>
        <end position="171"/>
    </location>
</feature>
<dbReference type="AlphaFoldDB" id="H7EMQ7"/>
<protein>
    <submittedName>
        <fullName evidence="3">Uncharacterized protein</fullName>
    </submittedName>
</protein>
<proteinExistence type="predicted"/>
<dbReference type="RefSeq" id="WP_002705309.1">
    <property type="nucleotide sequence ID" value="NZ_AGRW01000051.1"/>
</dbReference>
<dbReference type="OrthoDB" id="10018043at2"/>
<reference evidence="3 4" key="1">
    <citation type="submission" date="2011-09" db="EMBL/GenBank/DDBJ databases">
        <title>The draft genome of Treponema saccharophilum DSM 2985.</title>
        <authorList>
            <consortium name="US DOE Joint Genome Institute (JGI-PGF)"/>
            <person name="Lucas S."/>
            <person name="Copeland A."/>
            <person name="Lapidus A."/>
            <person name="Glavina del Rio T."/>
            <person name="Dalin E."/>
            <person name="Tice H."/>
            <person name="Bruce D."/>
            <person name="Goodwin L."/>
            <person name="Pitluck S."/>
            <person name="Peters L."/>
            <person name="Kyrpides N."/>
            <person name="Mavromatis K."/>
            <person name="Ivanova N."/>
            <person name="Markowitz V."/>
            <person name="Cheng J.-F."/>
            <person name="Hugenholtz P."/>
            <person name="Woyke T."/>
            <person name="Wu D."/>
            <person name="Gronow S."/>
            <person name="Wellnitz S."/>
            <person name="Brambilla E."/>
            <person name="Klenk H.-P."/>
            <person name="Eisen J.A."/>
        </authorList>
    </citation>
    <scope>NUCLEOTIDE SEQUENCE [LARGE SCALE GENOMIC DNA]</scope>
    <source>
        <strain evidence="3 4">DSM 2985</strain>
    </source>
</reference>
<feature type="transmembrane region" description="Helical" evidence="2">
    <location>
        <begin position="83"/>
        <end position="100"/>
    </location>
</feature>
<feature type="transmembrane region" description="Helical" evidence="2">
    <location>
        <begin position="112"/>
        <end position="133"/>
    </location>
</feature>
<organism evidence="3 4">
    <name type="scientific">Treponema saccharophilum DSM 2985</name>
    <dbReference type="NCBI Taxonomy" id="907348"/>
    <lineage>
        <taxon>Bacteria</taxon>
        <taxon>Pseudomonadati</taxon>
        <taxon>Spirochaetota</taxon>
        <taxon>Spirochaetia</taxon>
        <taxon>Spirochaetales</taxon>
        <taxon>Treponemataceae</taxon>
        <taxon>Treponema</taxon>
    </lineage>
</organism>
<keyword evidence="2" id="KW-1133">Transmembrane helix</keyword>
<sequence length="180" mass="20181">MRRRGKDNLPQTEESEIEELEPLENADGGGPDDDFELMTRSEIDALKLDDDEPSELEIFAERFFDTSLQSKIPMFMRLTRRSVVFLFLMLLAFITFFIIGNHQKFLDSNLKLILSLATANAIMLAIMSAFAFLESIICIATERKLLFVFYSLAFTLSVAFASSTGVLSAVLNALSDGFSP</sequence>
<gene>
    <name evidence="3" type="ORF">TresaDRAFT_0290</name>
</gene>